<dbReference type="GO" id="GO:0006954">
    <property type="term" value="P:inflammatory response"/>
    <property type="evidence" value="ECO:0007669"/>
    <property type="project" value="UniProtKB-KW"/>
</dbReference>
<accession>A0A8C4STC5</accession>
<evidence type="ECO:0000256" key="3">
    <source>
        <dbReference type="ARBA" id="ARBA00004609"/>
    </source>
</evidence>
<keyword evidence="23" id="KW-1185">Reference proteome</keyword>
<evidence type="ECO:0000313" key="23">
    <source>
        <dbReference type="Proteomes" id="UP000694620"/>
    </source>
</evidence>
<dbReference type="GO" id="GO:0001530">
    <property type="term" value="F:lipopolysaccharide binding"/>
    <property type="evidence" value="ECO:0007669"/>
    <property type="project" value="TreeGrafter"/>
</dbReference>
<dbReference type="InterPro" id="IPR016337">
    <property type="entry name" value="Monocyte_diff_Ag_CD14"/>
</dbReference>
<proteinExistence type="predicted"/>
<keyword evidence="15" id="KW-0472">Membrane</keyword>
<keyword evidence="17" id="KW-0325">Glycoprotein</keyword>
<organism evidence="22 23">
    <name type="scientific">Erpetoichthys calabaricus</name>
    <name type="common">Rope fish</name>
    <name type="synonym">Calamoichthys calabaricus</name>
    <dbReference type="NCBI Taxonomy" id="27687"/>
    <lineage>
        <taxon>Eukaryota</taxon>
        <taxon>Metazoa</taxon>
        <taxon>Chordata</taxon>
        <taxon>Craniata</taxon>
        <taxon>Vertebrata</taxon>
        <taxon>Euteleostomi</taxon>
        <taxon>Actinopterygii</taxon>
        <taxon>Polypteriformes</taxon>
        <taxon>Polypteridae</taxon>
        <taxon>Erpetoichthys</taxon>
    </lineage>
</organism>
<evidence type="ECO:0000256" key="20">
    <source>
        <dbReference type="ARBA" id="ARBA00031013"/>
    </source>
</evidence>
<keyword evidence="13" id="KW-0391">Immunity</keyword>
<evidence type="ECO:0000256" key="10">
    <source>
        <dbReference type="ARBA" id="ARBA00022622"/>
    </source>
</evidence>
<feature type="chain" id="PRO_5034684353" description="Monocyte differentiation antigen CD14" evidence="21">
    <location>
        <begin position="17"/>
        <end position="367"/>
    </location>
</feature>
<evidence type="ECO:0000256" key="9">
    <source>
        <dbReference type="ARBA" id="ARBA00022614"/>
    </source>
</evidence>
<evidence type="ECO:0000256" key="11">
    <source>
        <dbReference type="ARBA" id="ARBA00022729"/>
    </source>
</evidence>
<keyword evidence="11 21" id="KW-0732">Signal</keyword>
<feature type="signal peptide" evidence="21">
    <location>
        <begin position="1"/>
        <end position="16"/>
    </location>
</feature>
<keyword evidence="14" id="KW-0333">Golgi apparatus</keyword>
<dbReference type="AlphaFoldDB" id="A0A8C4STC5"/>
<evidence type="ECO:0000256" key="6">
    <source>
        <dbReference type="ARBA" id="ARBA00022475"/>
    </source>
</evidence>
<evidence type="ECO:0000256" key="19">
    <source>
        <dbReference type="ARBA" id="ARBA00023288"/>
    </source>
</evidence>
<keyword evidence="7" id="KW-0964">Secreted</keyword>
<dbReference type="Gene3D" id="3.80.10.10">
    <property type="entry name" value="Ribonuclease Inhibitor"/>
    <property type="match status" value="1"/>
</dbReference>
<comment type="subcellular location">
    <subcellularLocation>
        <location evidence="3">Cell membrane</location>
        <topology evidence="3">Lipid-anchor</topology>
        <topology evidence="3">GPI-anchor</topology>
    </subcellularLocation>
    <subcellularLocation>
        <location evidence="2">Golgi apparatus</location>
    </subcellularLocation>
    <subcellularLocation>
        <location evidence="1">Membrane raft</location>
    </subcellularLocation>
    <subcellularLocation>
        <location evidence="4">Secreted</location>
    </subcellularLocation>
</comment>
<evidence type="ECO:0000313" key="22">
    <source>
        <dbReference type="Ensembl" id="ENSECRP00000021660.1"/>
    </source>
</evidence>
<reference evidence="22" key="2">
    <citation type="submission" date="2025-08" db="UniProtKB">
        <authorList>
            <consortium name="Ensembl"/>
        </authorList>
    </citation>
    <scope>IDENTIFICATION</scope>
</reference>
<dbReference type="GO" id="GO:0001819">
    <property type="term" value="P:positive regulation of cytokine production"/>
    <property type="evidence" value="ECO:0007669"/>
    <property type="project" value="TreeGrafter"/>
</dbReference>
<dbReference type="GO" id="GO:0009897">
    <property type="term" value="C:external side of plasma membrane"/>
    <property type="evidence" value="ECO:0007669"/>
    <property type="project" value="TreeGrafter"/>
</dbReference>
<dbReference type="GO" id="GO:0071222">
    <property type="term" value="P:cellular response to lipopolysaccharide"/>
    <property type="evidence" value="ECO:0007669"/>
    <property type="project" value="TreeGrafter"/>
</dbReference>
<evidence type="ECO:0000256" key="5">
    <source>
        <dbReference type="ARBA" id="ARBA00020237"/>
    </source>
</evidence>
<evidence type="ECO:0000256" key="7">
    <source>
        <dbReference type="ARBA" id="ARBA00022525"/>
    </source>
</evidence>
<evidence type="ECO:0000256" key="17">
    <source>
        <dbReference type="ARBA" id="ARBA00023180"/>
    </source>
</evidence>
<dbReference type="Pfam" id="PF00560">
    <property type="entry name" value="LRR_1"/>
    <property type="match status" value="1"/>
</dbReference>
<dbReference type="Ensembl" id="ENSECRT00000022127.1">
    <property type="protein sequence ID" value="ENSECRP00000021660.1"/>
    <property type="gene ID" value="ENSECRG00000014613.1"/>
</dbReference>
<keyword evidence="18" id="KW-0395">Inflammatory response</keyword>
<evidence type="ECO:0000256" key="18">
    <source>
        <dbReference type="ARBA" id="ARBA00023198"/>
    </source>
</evidence>
<evidence type="ECO:0000256" key="16">
    <source>
        <dbReference type="ARBA" id="ARBA00023157"/>
    </source>
</evidence>
<evidence type="ECO:0000256" key="13">
    <source>
        <dbReference type="ARBA" id="ARBA00022859"/>
    </source>
</evidence>
<dbReference type="GO" id="GO:0046696">
    <property type="term" value="C:lipopolysaccharide receptor complex"/>
    <property type="evidence" value="ECO:0007669"/>
    <property type="project" value="TreeGrafter"/>
</dbReference>
<evidence type="ECO:0000256" key="1">
    <source>
        <dbReference type="ARBA" id="ARBA00004285"/>
    </source>
</evidence>
<dbReference type="GeneTree" id="ENSGT00940000156323"/>
<keyword evidence="10" id="KW-0336">GPI-anchor</keyword>
<sequence length="367" mass="41698">TGSMSGLVLLKSTTSSLVLLVFSCRWFESHHLTKSLIRFLYSSYYYLIRVQKTLGGADALNVMKFLHILPLRKITFRQVIISAEFLIVLLPFLAQSNIKELAFIQSRLIFSSQSIILPHTPFKIKSASLENVMVPSSFLAPDLLTLHEWLMKPLTKVLLTKTQISHLEFGIEMLNLTYLDLSENKLQDTALTVSLCAEGYPELMVLKLRKNYLRSYATVCQTLRLFSKLIHLDLSQHDFSDPPPFQCLWQQSFKVFNISNANLQNTEKYLPEKVEILDLSKNRLSTFDVYLPRLKELYISNNKLMTLPLAHNFPGLEVFNIEVVIAKAILTGNCKRVNTNGISGSPFVSNVMCGICTTLPFLSPVKK</sequence>
<dbReference type="InterPro" id="IPR032675">
    <property type="entry name" value="LRR_dom_sf"/>
</dbReference>
<keyword evidence="9" id="KW-0433">Leucine-rich repeat</keyword>
<dbReference type="PANTHER" id="PTHR10630:SF3">
    <property type="entry name" value="MONOCYTE DIFFERENTIATION ANTIGEN CD14"/>
    <property type="match status" value="1"/>
</dbReference>
<dbReference type="GO" id="GO:0005576">
    <property type="term" value="C:extracellular region"/>
    <property type="evidence" value="ECO:0007669"/>
    <property type="project" value="UniProtKB-SubCell"/>
</dbReference>
<dbReference type="GO" id="GO:0034142">
    <property type="term" value="P:toll-like receptor 4 signaling pathway"/>
    <property type="evidence" value="ECO:0007669"/>
    <property type="project" value="TreeGrafter"/>
</dbReference>
<reference evidence="22" key="1">
    <citation type="submission" date="2021-06" db="EMBL/GenBank/DDBJ databases">
        <authorList>
            <consortium name="Wellcome Sanger Institute Data Sharing"/>
        </authorList>
    </citation>
    <scope>NUCLEOTIDE SEQUENCE [LARGE SCALE GENOMIC DNA]</scope>
</reference>
<dbReference type="Proteomes" id="UP000694620">
    <property type="component" value="Chromosome 11"/>
</dbReference>
<protein>
    <recommendedName>
        <fullName evidence="5">Monocyte differentiation antigen CD14</fullName>
    </recommendedName>
    <alternativeName>
        <fullName evidence="20">Myeloid cell-specific leucine-rich glycoprotein</fullName>
    </alternativeName>
</protein>
<keyword evidence="16" id="KW-1015">Disulfide bond</keyword>
<keyword evidence="19" id="KW-0449">Lipoprotein</keyword>
<dbReference type="GO" id="GO:0045121">
    <property type="term" value="C:membrane raft"/>
    <property type="evidence" value="ECO:0007669"/>
    <property type="project" value="UniProtKB-SubCell"/>
</dbReference>
<evidence type="ECO:0000256" key="14">
    <source>
        <dbReference type="ARBA" id="ARBA00023034"/>
    </source>
</evidence>
<dbReference type="PRINTS" id="PR00019">
    <property type="entry name" value="LEURICHRPT"/>
</dbReference>
<keyword evidence="8" id="KW-0399">Innate immunity</keyword>
<dbReference type="GO" id="GO:0045087">
    <property type="term" value="P:innate immune response"/>
    <property type="evidence" value="ECO:0007669"/>
    <property type="project" value="UniProtKB-KW"/>
</dbReference>
<dbReference type="GO" id="GO:0005794">
    <property type="term" value="C:Golgi apparatus"/>
    <property type="evidence" value="ECO:0007669"/>
    <property type="project" value="UniProtKB-SubCell"/>
</dbReference>
<evidence type="ECO:0000256" key="12">
    <source>
        <dbReference type="ARBA" id="ARBA00022737"/>
    </source>
</evidence>
<evidence type="ECO:0000256" key="15">
    <source>
        <dbReference type="ARBA" id="ARBA00023136"/>
    </source>
</evidence>
<evidence type="ECO:0000256" key="4">
    <source>
        <dbReference type="ARBA" id="ARBA00004613"/>
    </source>
</evidence>
<dbReference type="SUPFAM" id="SSF52058">
    <property type="entry name" value="L domain-like"/>
    <property type="match status" value="1"/>
</dbReference>
<evidence type="ECO:0000256" key="8">
    <source>
        <dbReference type="ARBA" id="ARBA00022588"/>
    </source>
</evidence>
<gene>
    <name evidence="22" type="primary">TLR2</name>
</gene>
<dbReference type="InterPro" id="IPR001611">
    <property type="entry name" value="Leu-rich_rpt"/>
</dbReference>
<dbReference type="PROSITE" id="PS51450">
    <property type="entry name" value="LRR"/>
    <property type="match status" value="1"/>
</dbReference>
<keyword evidence="6" id="KW-1003">Cell membrane</keyword>
<name>A0A8C4STC5_ERPCA</name>
<reference evidence="22" key="3">
    <citation type="submission" date="2025-09" db="UniProtKB">
        <authorList>
            <consortium name="Ensembl"/>
        </authorList>
    </citation>
    <scope>IDENTIFICATION</scope>
</reference>
<evidence type="ECO:0000256" key="2">
    <source>
        <dbReference type="ARBA" id="ARBA00004555"/>
    </source>
</evidence>
<dbReference type="PANTHER" id="PTHR10630">
    <property type="entry name" value="MONOCYTE DIFFERENTIATION ANTIGEN CD14"/>
    <property type="match status" value="1"/>
</dbReference>
<keyword evidence="12" id="KW-0677">Repeat</keyword>
<evidence type="ECO:0000256" key="21">
    <source>
        <dbReference type="SAM" id="SignalP"/>
    </source>
</evidence>